<protein>
    <submittedName>
        <fullName evidence="11">Uncharacterized protein</fullName>
    </submittedName>
</protein>
<dbReference type="GO" id="GO:0046872">
    <property type="term" value="F:metal ion binding"/>
    <property type="evidence" value="ECO:0007669"/>
    <property type="project" value="UniProtKB-KW"/>
</dbReference>
<dbReference type="STRING" id="13249.T1HT32"/>
<dbReference type="SUPFAM" id="SSF55486">
    <property type="entry name" value="Metalloproteases ('zincins'), catalytic domain"/>
    <property type="match status" value="1"/>
</dbReference>
<evidence type="ECO:0000256" key="2">
    <source>
        <dbReference type="ARBA" id="ARBA00004401"/>
    </source>
</evidence>
<dbReference type="eggNOG" id="KOG3624">
    <property type="taxonomic scope" value="Eukaryota"/>
</dbReference>
<evidence type="ECO:0000256" key="6">
    <source>
        <dbReference type="ARBA" id="ARBA00022801"/>
    </source>
</evidence>
<dbReference type="GO" id="GO:0016485">
    <property type="term" value="P:protein processing"/>
    <property type="evidence" value="ECO:0007669"/>
    <property type="project" value="TreeGrafter"/>
</dbReference>
<keyword evidence="7" id="KW-0862">Zinc</keyword>
<dbReference type="HOGENOM" id="CLU_544369_0_0_1"/>
<accession>T1HT32</accession>
<dbReference type="VEuPathDB" id="VectorBase:RPRC007202"/>
<dbReference type="Proteomes" id="UP000015103">
    <property type="component" value="Unassembled WGS sequence"/>
</dbReference>
<dbReference type="InterPro" id="IPR018497">
    <property type="entry name" value="Peptidase_M13_C"/>
</dbReference>
<dbReference type="Gene3D" id="1.10.1380.10">
    <property type="entry name" value="Neutral endopeptidase , domain2"/>
    <property type="match status" value="1"/>
</dbReference>
<evidence type="ECO:0000256" key="4">
    <source>
        <dbReference type="ARBA" id="ARBA00022670"/>
    </source>
</evidence>
<dbReference type="InterPro" id="IPR024079">
    <property type="entry name" value="MetalloPept_cat_dom_sf"/>
</dbReference>
<keyword evidence="8" id="KW-0482">Metalloprotease</keyword>
<keyword evidence="4" id="KW-0645">Protease</keyword>
<comment type="cofactor">
    <cofactor evidence="1">
        <name>Zn(2+)</name>
        <dbReference type="ChEBI" id="CHEBI:29105"/>
    </cofactor>
</comment>
<evidence type="ECO:0000313" key="11">
    <source>
        <dbReference type="EnsemblMetazoa" id="RPRC007202-PA"/>
    </source>
</evidence>
<keyword evidence="5" id="KW-0479">Metal-binding</keyword>
<dbReference type="InterPro" id="IPR000718">
    <property type="entry name" value="Peptidase_M13"/>
</dbReference>
<dbReference type="Pfam" id="PF01431">
    <property type="entry name" value="Peptidase_M13"/>
    <property type="match status" value="1"/>
</dbReference>
<evidence type="ECO:0000259" key="10">
    <source>
        <dbReference type="Pfam" id="PF05649"/>
    </source>
</evidence>
<feature type="domain" description="Peptidase M13 C-terminal" evidence="9">
    <location>
        <begin position="376"/>
        <end position="577"/>
    </location>
</feature>
<comment type="similarity">
    <text evidence="3">Belongs to the peptidase M13 family.</text>
</comment>
<dbReference type="PANTHER" id="PTHR11733:SF133">
    <property type="entry name" value="PHOSPHATE-REGULATING NEUTRAL ENDOPEPTIDASE PHEX"/>
    <property type="match status" value="1"/>
</dbReference>
<evidence type="ECO:0000256" key="1">
    <source>
        <dbReference type="ARBA" id="ARBA00001947"/>
    </source>
</evidence>
<evidence type="ECO:0000256" key="7">
    <source>
        <dbReference type="ARBA" id="ARBA00022833"/>
    </source>
</evidence>
<dbReference type="EnsemblMetazoa" id="RPRC007202-RA">
    <property type="protein sequence ID" value="RPRC007202-PA"/>
    <property type="gene ID" value="RPRC007202"/>
</dbReference>
<evidence type="ECO:0000259" key="9">
    <source>
        <dbReference type="Pfam" id="PF01431"/>
    </source>
</evidence>
<dbReference type="PROSITE" id="PS51885">
    <property type="entry name" value="NEPRILYSIN"/>
    <property type="match status" value="1"/>
</dbReference>
<name>T1HT32_RHOPR</name>
<proteinExistence type="inferred from homology"/>
<evidence type="ECO:0000256" key="3">
    <source>
        <dbReference type="ARBA" id="ARBA00007357"/>
    </source>
</evidence>
<feature type="domain" description="Peptidase M13 N-terminal" evidence="10">
    <location>
        <begin position="2"/>
        <end position="315"/>
    </location>
</feature>
<dbReference type="GO" id="GO:0004222">
    <property type="term" value="F:metalloendopeptidase activity"/>
    <property type="evidence" value="ECO:0007669"/>
    <property type="project" value="InterPro"/>
</dbReference>
<dbReference type="GO" id="GO:0005886">
    <property type="term" value="C:plasma membrane"/>
    <property type="evidence" value="ECO:0007669"/>
    <property type="project" value="UniProtKB-SubCell"/>
</dbReference>
<sequence length="580" mass="65833">MDELGMEPLLSILESAGFPRKIPDEETAKAFNLAASLAKIQRALSIDMLVGPGIGMPSLPELVTSEEQVSVTAKEVIALRLAYISAVLGAIDTSTDEAQLPSIALKILLTDSQIRADIQSTDSDISPAKITFDELQELMDSSGSNSTTSSNLRIDWTEYLSELMNGLNKTMNSSDIVYVENLAYFFSLAARLQKTRPHTLQRYLWWGMVSTMIPHTTNEMRTLKDDLYEALFRKQRQSRSYKCVKYVKTFFNLAISYKFASINSLKETSKKIEWMLKDITTSFNTLVDSLTWMDEKTKRNTWKKASSIKSYIGYPEWLLNQGELEALYKNIEVIDGQFLTSMMLIKSAEVREILSTLGDVASNKSQEWIADPLEVNAFYGRAANAVAIPAGILQSPFYFLGLEAMNYGAIGTILGHELTHAFDVEGKDYDFEGKRISWWDEDMTKEYNSRAQCFVDQYNNFGYTKADRLNGNLTLAENIADNGGVREAYHAYKYFLQRNGHEPYLPGMDHFTHEQLFFLSYANVWCEKTSFEDELMSLADVHSPNKFRVIGTLSNLDDFAEVWGCQRNTFMNPENKCVLW</sequence>
<dbReference type="InterPro" id="IPR008753">
    <property type="entry name" value="Peptidase_M13_N"/>
</dbReference>
<dbReference type="EMBL" id="ACPB03000739">
    <property type="status" value="NOT_ANNOTATED_CDS"/>
    <property type="molecule type" value="Genomic_DNA"/>
</dbReference>
<evidence type="ECO:0000313" key="12">
    <source>
        <dbReference type="Proteomes" id="UP000015103"/>
    </source>
</evidence>
<dbReference type="Gene3D" id="3.40.390.10">
    <property type="entry name" value="Collagenase (Catalytic Domain)"/>
    <property type="match status" value="1"/>
</dbReference>
<comment type="subcellular location">
    <subcellularLocation>
        <location evidence="2">Cell membrane</location>
        <topology evidence="2">Single-pass type II membrane protein</topology>
    </subcellularLocation>
</comment>
<keyword evidence="6" id="KW-0378">Hydrolase</keyword>
<dbReference type="Pfam" id="PF05649">
    <property type="entry name" value="Peptidase_M13_N"/>
    <property type="match status" value="1"/>
</dbReference>
<dbReference type="CDD" id="cd08662">
    <property type="entry name" value="M13"/>
    <property type="match status" value="1"/>
</dbReference>
<dbReference type="AlphaFoldDB" id="T1HT32"/>
<reference evidence="11" key="1">
    <citation type="submission" date="2015-05" db="UniProtKB">
        <authorList>
            <consortium name="EnsemblMetazoa"/>
        </authorList>
    </citation>
    <scope>IDENTIFICATION</scope>
</reference>
<evidence type="ECO:0000256" key="5">
    <source>
        <dbReference type="ARBA" id="ARBA00022723"/>
    </source>
</evidence>
<dbReference type="PRINTS" id="PR00786">
    <property type="entry name" value="NEPRILYSIN"/>
</dbReference>
<evidence type="ECO:0000256" key="8">
    <source>
        <dbReference type="ARBA" id="ARBA00023049"/>
    </source>
</evidence>
<dbReference type="PANTHER" id="PTHR11733">
    <property type="entry name" value="ZINC METALLOPROTEASE FAMILY M13 NEPRILYSIN-RELATED"/>
    <property type="match status" value="1"/>
</dbReference>
<keyword evidence="12" id="KW-1185">Reference proteome</keyword>
<dbReference type="InterPro" id="IPR042089">
    <property type="entry name" value="Peptidase_M13_dom_2"/>
</dbReference>
<organism evidence="11 12">
    <name type="scientific">Rhodnius prolixus</name>
    <name type="common">Triatomid bug</name>
    <dbReference type="NCBI Taxonomy" id="13249"/>
    <lineage>
        <taxon>Eukaryota</taxon>
        <taxon>Metazoa</taxon>
        <taxon>Ecdysozoa</taxon>
        <taxon>Arthropoda</taxon>
        <taxon>Hexapoda</taxon>
        <taxon>Insecta</taxon>
        <taxon>Pterygota</taxon>
        <taxon>Neoptera</taxon>
        <taxon>Paraneoptera</taxon>
        <taxon>Hemiptera</taxon>
        <taxon>Heteroptera</taxon>
        <taxon>Panheteroptera</taxon>
        <taxon>Cimicomorpha</taxon>
        <taxon>Reduviidae</taxon>
        <taxon>Triatominae</taxon>
        <taxon>Rhodnius</taxon>
    </lineage>
</organism>
<dbReference type="InParanoid" id="T1HT32"/>